<feature type="region of interest" description="Disordered" evidence="1">
    <location>
        <begin position="17"/>
        <end position="37"/>
    </location>
</feature>
<evidence type="ECO:0000313" key="2">
    <source>
        <dbReference type="EnsemblProtists" id="HpaP802318"/>
    </source>
</evidence>
<dbReference type="AlphaFoldDB" id="M4B7R6"/>
<sequence length="92" mass="10133">MCTTLKHVFFLPFLNPQLATRDRPPPPTPSQDHPPLTEIAHCSAPNCAARGVSCRPLAHVERYVKGKTGGQRIKKDGFKPCAIRFNVSKPKG</sequence>
<evidence type="ECO:0000256" key="1">
    <source>
        <dbReference type="SAM" id="MobiDB-lite"/>
    </source>
</evidence>
<dbReference type="Proteomes" id="UP000011713">
    <property type="component" value="Unassembled WGS sequence"/>
</dbReference>
<reference evidence="3" key="1">
    <citation type="journal article" date="2010" name="Science">
        <title>Signatures of adaptation to obligate biotrophy in the Hyaloperonospora arabidopsidis genome.</title>
        <authorList>
            <person name="Baxter L."/>
            <person name="Tripathy S."/>
            <person name="Ishaque N."/>
            <person name="Boot N."/>
            <person name="Cabral A."/>
            <person name="Kemen E."/>
            <person name="Thines M."/>
            <person name="Ah-Fong A."/>
            <person name="Anderson R."/>
            <person name="Badejoko W."/>
            <person name="Bittner-Eddy P."/>
            <person name="Boore J.L."/>
            <person name="Chibucos M.C."/>
            <person name="Coates M."/>
            <person name="Dehal P."/>
            <person name="Delehaunty K."/>
            <person name="Dong S."/>
            <person name="Downton P."/>
            <person name="Dumas B."/>
            <person name="Fabro G."/>
            <person name="Fronick C."/>
            <person name="Fuerstenberg S.I."/>
            <person name="Fulton L."/>
            <person name="Gaulin E."/>
            <person name="Govers F."/>
            <person name="Hughes L."/>
            <person name="Humphray S."/>
            <person name="Jiang R.H."/>
            <person name="Judelson H."/>
            <person name="Kamoun S."/>
            <person name="Kyung K."/>
            <person name="Meijer H."/>
            <person name="Minx P."/>
            <person name="Morris P."/>
            <person name="Nelson J."/>
            <person name="Phuntumart V."/>
            <person name="Qutob D."/>
            <person name="Rehmany A."/>
            <person name="Rougon-Cardoso A."/>
            <person name="Ryden P."/>
            <person name="Torto-Alalibo T."/>
            <person name="Studholme D."/>
            <person name="Wang Y."/>
            <person name="Win J."/>
            <person name="Wood J."/>
            <person name="Clifton S.W."/>
            <person name="Rogers J."/>
            <person name="Van den Ackerveken G."/>
            <person name="Jones J.D."/>
            <person name="McDowell J.M."/>
            <person name="Beynon J."/>
            <person name="Tyler B.M."/>
        </authorList>
    </citation>
    <scope>NUCLEOTIDE SEQUENCE [LARGE SCALE GENOMIC DNA]</scope>
    <source>
        <strain evidence="3">Emoy2</strain>
    </source>
</reference>
<proteinExistence type="predicted"/>
<keyword evidence="3" id="KW-1185">Reference proteome</keyword>
<name>M4B7R6_HYAAE</name>
<organism evidence="2 3">
    <name type="scientific">Hyaloperonospora arabidopsidis (strain Emoy2)</name>
    <name type="common">Downy mildew agent</name>
    <name type="synonym">Peronospora arabidopsidis</name>
    <dbReference type="NCBI Taxonomy" id="559515"/>
    <lineage>
        <taxon>Eukaryota</taxon>
        <taxon>Sar</taxon>
        <taxon>Stramenopiles</taxon>
        <taxon>Oomycota</taxon>
        <taxon>Peronosporomycetes</taxon>
        <taxon>Peronosporales</taxon>
        <taxon>Peronosporaceae</taxon>
        <taxon>Hyaloperonospora</taxon>
    </lineage>
</organism>
<dbReference type="VEuPathDB" id="FungiDB:HpaG802318"/>
<dbReference type="InParanoid" id="M4B7R6"/>
<dbReference type="EMBL" id="JH597876">
    <property type="status" value="NOT_ANNOTATED_CDS"/>
    <property type="molecule type" value="Genomic_DNA"/>
</dbReference>
<reference evidence="2" key="2">
    <citation type="submission" date="2015-06" db="UniProtKB">
        <authorList>
            <consortium name="EnsemblProtists"/>
        </authorList>
    </citation>
    <scope>IDENTIFICATION</scope>
    <source>
        <strain evidence="2">Emoy2</strain>
    </source>
</reference>
<dbReference type="HOGENOM" id="CLU_2417861_0_0_1"/>
<protein>
    <submittedName>
        <fullName evidence="2">Uncharacterized protein</fullName>
    </submittedName>
</protein>
<dbReference type="EnsemblProtists" id="HpaT802318">
    <property type="protein sequence ID" value="HpaP802318"/>
    <property type="gene ID" value="HpaG802318"/>
</dbReference>
<accession>M4B7R6</accession>
<evidence type="ECO:0000313" key="3">
    <source>
        <dbReference type="Proteomes" id="UP000011713"/>
    </source>
</evidence>